<gene>
    <name evidence="1" type="ORF">Anas_12011</name>
</gene>
<comment type="caution">
    <text evidence="1">The sequence shown here is derived from an EMBL/GenBank/DDBJ whole genome shotgun (WGS) entry which is preliminary data.</text>
</comment>
<dbReference type="Proteomes" id="UP000326759">
    <property type="component" value="Unassembled WGS sequence"/>
</dbReference>
<dbReference type="EMBL" id="SEYY01002897">
    <property type="protein sequence ID" value="KAB7504549.1"/>
    <property type="molecule type" value="Genomic_DNA"/>
</dbReference>
<proteinExistence type="predicted"/>
<reference evidence="1 2" key="1">
    <citation type="journal article" date="2019" name="PLoS Biol.">
        <title>Sex chromosomes control vertical transmission of feminizing Wolbachia symbionts in an isopod.</title>
        <authorList>
            <person name="Becking T."/>
            <person name="Chebbi M.A."/>
            <person name="Giraud I."/>
            <person name="Moumen B."/>
            <person name="Laverre T."/>
            <person name="Caubet Y."/>
            <person name="Peccoud J."/>
            <person name="Gilbert C."/>
            <person name="Cordaux R."/>
        </authorList>
    </citation>
    <scope>NUCLEOTIDE SEQUENCE [LARGE SCALE GENOMIC DNA]</scope>
    <source>
        <strain evidence="1">ANa2</strain>
        <tissue evidence="1">Whole body excluding digestive tract and cuticle</tissue>
    </source>
</reference>
<evidence type="ECO:0000313" key="1">
    <source>
        <dbReference type="EMBL" id="KAB7504549.1"/>
    </source>
</evidence>
<organism evidence="1 2">
    <name type="scientific">Armadillidium nasatum</name>
    <dbReference type="NCBI Taxonomy" id="96803"/>
    <lineage>
        <taxon>Eukaryota</taxon>
        <taxon>Metazoa</taxon>
        <taxon>Ecdysozoa</taxon>
        <taxon>Arthropoda</taxon>
        <taxon>Crustacea</taxon>
        <taxon>Multicrustacea</taxon>
        <taxon>Malacostraca</taxon>
        <taxon>Eumalacostraca</taxon>
        <taxon>Peracarida</taxon>
        <taxon>Isopoda</taxon>
        <taxon>Oniscidea</taxon>
        <taxon>Crinocheta</taxon>
        <taxon>Armadillidiidae</taxon>
        <taxon>Armadillidium</taxon>
    </lineage>
</organism>
<sequence length="83" mass="9339">MPQNIWICVQNNLKICIHKNLANCNSISFFRPQYKQTGAANCSFLTLGQTFWDTVHVAVTTWRENGPNPHAADSEGICGIWCL</sequence>
<dbReference type="AlphaFoldDB" id="A0A5N5TEE9"/>
<accession>A0A5N5TEE9</accession>
<name>A0A5N5TEE9_9CRUS</name>
<evidence type="ECO:0000313" key="2">
    <source>
        <dbReference type="Proteomes" id="UP000326759"/>
    </source>
</evidence>
<protein>
    <submittedName>
        <fullName evidence="1">Uncharacterized protein</fullName>
    </submittedName>
</protein>
<keyword evidence="2" id="KW-1185">Reference proteome</keyword>